<accession>A0AAQ3T8F1</accession>
<gene>
    <name evidence="2" type="ORF">U9M48_017383</name>
</gene>
<dbReference type="EMBL" id="CP144748">
    <property type="protein sequence ID" value="WVZ68446.1"/>
    <property type="molecule type" value="Genomic_DNA"/>
</dbReference>
<protein>
    <submittedName>
        <fullName evidence="2">Uncharacterized protein</fullName>
    </submittedName>
</protein>
<name>A0AAQ3T8F1_PASNO</name>
<dbReference type="AlphaFoldDB" id="A0AAQ3T8F1"/>
<evidence type="ECO:0000256" key="1">
    <source>
        <dbReference type="SAM" id="MobiDB-lite"/>
    </source>
</evidence>
<evidence type="ECO:0000313" key="2">
    <source>
        <dbReference type="EMBL" id="WVZ68446.1"/>
    </source>
</evidence>
<proteinExistence type="predicted"/>
<reference evidence="2 3" key="1">
    <citation type="submission" date="2024-02" db="EMBL/GenBank/DDBJ databases">
        <title>High-quality chromosome-scale genome assembly of Pensacola bahiagrass (Paspalum notatum Flugge var. saurae).</title>
        <authorList>
            <person name="Vega J.M."/>
            <person name="Podio M."/>
            <person name="Orjuela J."/>
            <person name="Siena L.A."/>
            <person name="Pessino S.C."/>
            <person name="Combes M.C."/>
            <person name="Mariac C."/>
            <person name="Albertini E."/>
            <person name="Pupilli F."/>
            <person name="Ortiz J.P.A."/>
            <person name="Leblanc O."/>
        </authorList>
    </citation>
    <scope>NUCLEOTIDE SEQUENCE [LARGE SCALE GENOMIC DNA]</scope>
    <source>
        <strain evidence="2">R1</strain>
        <tissue evidence="2">Leaf</tissue>
    </source>
</reference>
<organism evidence="2 3">
    <name type="scientific">Paspalum notatum var. saurae</name>
    <dbReference type="NCBI Taxonomy" id="547442"/>
    <lineage>
        <taxon>Eukaryota</taxon>
        <taxon>Viridiplantae</taxon>
        <taxon>Streptophyta</taxon>
        <taxon>Embryophyta</taxon>
        <taxon>Tracheophyta</taxon>
        <taxon>Spermatophyta</taxon>
        <taxon>Magnoliopsida</taxon>
        <taxon>Liliopsida</taxon>
        <taxon>Poales</taxon>
        <taxon>Poaceae</taxon>
        <taxon>PACMAD clade</taxon>
        <taxon>Panicoideae</taxon>
        <taxon>Andropogonodae</taxon>
        <taxon>Paspaleae</taxon>
        <taxon>Paspalinae</taxon>
        <taxon>Paspalum</taxon>
    </lineage>
</organism>
<keyword evidence="3" id="KW-1185">Reference proteome</keyword>
<dbReference type="Proteomes" id="UP001341281">
    <property type="component" value="Chromosome 04"/>
</dbReference>
<sequence>MRVMSVHPGFGANREPRASRRTTGFSTV</sequence>
<evidence type="ECO:0000313" key="3">
    <source>
        <dbReference type="Proteomes" id="UP001341281"/>
    </source>
</evidence>
<feature type="region of interest" description="Disordered" evidence="1">
    <location>
        <begin position="1"/>
        <end position="28"/>
    </location>
</feature>